<protein>
    <submittedName>
        <fullName evidence="3">Uncharacterized protein</fullName>
    </submittedName>
</protein>
<organism evidence="3 4">
    <name type="scientific">Collybiopsis luxurians FD-317 M1</name>
    <dbReference type="NCBI Taxonomy" id="944289"/>
    <lineage>
        <taxon>Eukaryota</taxon>
        <taxon>Fungi</taxon>
        <taxon>Dikarya</taxon>
        <taxon>Basidiomycota</taxon>
        <taxon>Agaricomycotina</taxon>
        <taxon>Agaricomycetes</taxon>
        <taxon>Agaricomycetidae</taxon>
        <taxon>Agaricales</taxon>
        <taxon>Marasmiineae</taxon>
        <taxon>Omphalotaceae</taxon>
        <taxon>Collybiopsis</taxon>
        <taxon>Collybiopsis luxurians</taxon>
    </lineage>
</organism>
<gene>
    <name evidence="3" type="ORF">GYMLUDRAFT_61820</name>
</gene>
<keyword evidence="2" id="KW-0812">Transmembrane</keyword>
<keyword evidence="2" id="KW-0472">Membrane</keyword>
<name>A0A0D0BP01_9AGAR</name>
<feature type="region of interest" description="Disordered" evidence="1">
    <location>
        <begin position="168"/>
        <end position="237"/>
    </location>
</feature>
<sequence>MYALPLEKLFRLYALSILLSQQTVKQWLHLFTGFLLNANFTMLDWTSRYGQLNSRWPPSEDDLTYRKLLELQEVPLKLITFVATLKRMMDESICYIFFCFCVFVLTILWNTSYEAILAMLHNLHNHAPKCTHKQKKNIFKCMIALVPAPHPEQEYTYSKLEALKEEAVEVAEAKAEEEGGEEEGGEEEGGEEEGGEKEGGEKDRGEDVEMQETLEKETGEQTNPQIHSSGGSSLAPS</sequence>
<keyword evidence="2" id="KW-1133">Transmembrane helix</keyword>
<dbReference type="HOGENOM" id="CLU_1170753_0_0_1"/>
<dbReference type="AlphaFoldDB" id="A0A0D0BP01"/>
<proteinExistence type="predicted"/>
<keyword evidence="4" id="KW-1185">Reference proteome</keyword>
<feature type="compositionally biased region" description="Basic and acidic residues" evidence="1">
    <location>
        <begin position="196"/>
        <end position="219"/>
    </location>
</feature>
<feature type="compositionally biased region" description="Acidic residues" evidence="1">
    <location>
        <begin position="178"/>
        <end position="195"/>
    </location>
</feature>
<dbReference type="EMBL" id="KN834795">
    <property type="protein sequence ID" value="KIK56786.1"/>
    <property type="molecule type" value="Genomic_DNA"/>
</dbReference>
<dbReference type="Proteomes" id="UP000053593">
    <property type="component" value="Unassembled WGS sequence"/>
</dbReference>
<evidence type="ECO:0000313" key="4">
    <source>
        <dbReference type="Proteomes" id="UP000053593"/>
    </source>
</evidence>
<reference evidence="3 4" key="1">
    <citation type="submission" date="2014-04" db="EMBL/GenBank/DDBJ databases">
        <title>Evolutionary Origins and Diversification of the Mycorrhizal Mutualists.</title>
        <authorList>
            <consortium name="DOE Joint Genome Institute"/>
            <consortium name="Mycorrhizal Genomics Consortium"/>
            <person name="Kohler A."/>
            <person name="Kuo A."/>
            <person name="Nagy L.G."/>
            <person name="Floudas D."/>
            <person name="Copeland A."/>
            <person name="Barry K.W."/>
            <person name="Cichocki N."/>
            <person name="Veneault-Fourrey C."/>
            <person name="LaButti K."/>
            <person name="Lindquist E.A."/>
            <person name="Lipzen A."/>
            <person name="Lundell T."/>
            <person name="Morin E."/>
            <person name="Murat C."/>
            <person name="Riley R."/>
            <person name="Ohm R."/>
            <person name="Sun H."/>
            <person name="Tunlid A."/>
            <person name="Henrissat B."/>
            <person name="Grigoriev I.V."/>
            <person name="Hibbett D.S."/>
            <person name="Martin F."/>
        </authorList>
    </citation>
    <scope>NUCLEOTIDE SEQUENCE [LARGE SCALE GENOMIC DNA]</scope>
    <source>
        <strain evidence="3 4">FD-317 M1</strain>
    </source>
</reference>
<feature type="transmembrane region" description="Helical" evidence="2">
    <location>
        <begin position="93"/>
        <end position="111"/>
    </location>
</feature>
<evidence type="ECO:0000256" key="1">
    <source>
        <dbReference type="SAM" id="MobiDB-lite"/>
    </source>
</evidence>
<feature type="compositionally biased region" description="Basic and acidic residues" evidence="1">
    <location>
        <begin position="168"/>
        <end position="177"/>
    </location>
</feature>
<evidence type="ECO:0000256" key="2">
    <source>
        <dbReference type="SAM" id="Phobius"/>
    </source>
</evidence>
<evidence type="ECO:0000313" key="3">
    <source>
        <dbReference type="EMBL" id="KIK56786.1"/>
    </source>
</evidence>
<accession>A0A0D0BP01</accession>
<feature type="compositionally biased region" description="Polar residues" evidence="1">
    <location>
        <begin position="220"/>
        <end position="237"/>
    </location>
</feature>